<feature type="compositionally biased region" description="Acidic residues" evidence="1">
    <location>
        <begin position="334"/>
        <end position="343"/>
    </location>
</feature>
<accession>A0AAN6YZE9</accession>
<evidence type="ECO:0000256" key="1">
    <source>
        <dbReference type="SAM" id="MobiDB-lite"/>
    </source>
</evidence>
<dbReference type="InterPro" id="IPR001810">
    <property type="entry name" value="F-box_dom"/>
</dbReference>
<sequence length="740" mass="82240">MPVPRKCCILCGALIQCGWGFVTVYALISHDLRIPGLEARLSVRGFRFRLADVAHVSIPRGPHGGPTESEMGIDLMPSGITSHPIRPGETPDIRGFPFHPACWYVLTKRLSPGDREVQLLFDLCLSFRNNEIMLDWGHDYGGTVGYDYDSRVLGPGEEPRLSSLAVDSRDDGGPDPLHIPELRRAFERRTTDSISATDLPAPRQGYARPADRDAFQALPVEILQSTLIYLSTPDVAAVRIASPAFANVHLHDKFWRSRFFPGQEFESVFEAQPHLHDSSFKGQWKSTYFAVRELRRSPELLNRRRVWDLASSLLDLLFKAESASCDGSPVPFSLDDDDDDDDNSSLSSVDMGWKTASRANPISKRCFVPGKSSLYKRMMPIPDDATALFVSTVEIQGRQYISGIRIQHGTDASVSLGYHRPGNETPVVSREQGSLRIEGFNLAHDQRGIRGLSVISETRISSDWVGDFHGIPKRRLVLREHDVVKHLKGGFDALRLRSLSISNGRPSNTDAAGPKKFDHTTLWHPDFPGPHLTFLGAKRILNPHPGEDLPLSTMIFGGVKGEELQHVLGITVWVDERNDPIPTVLAIDISRVAGPSPHRFGYTDLALSTVSYSPIQKFEFPIDGPSGERIVKMESCYGDGGDWFAGFQVLTNYRRAAVLPPTIEKRWSLGKWRTKPLRFSRGAFVGFWGMWTYNRGFSDFGAICIDSSAEADSARRTESYDIGENREGSVIDATPSLASA</sequence>
<dbReference type="AlphaFoldDB" id="A0AAN6YZE9"/>
<dbReference type="GeneID" id="87830931"/>
<reference evidence="3" key="1">
    <citation type="journal article" date="2023" name="Mol. Phylogenet. Evol.">
        <title>Genome-scale phylogeny and comparative genomics of the fungal order Sordariales.</title>
        <authorList>
            <person name="Hensen N."/>
            <person name="Bonometti L."/>
            <person name="Westerberg I."/>
            <person name="Brannstrom I.O."/>
            <person name="Guillou S."/>
            <person name="Cros-Aarteil S."/>
            <person name="Calhoun S."/>
            <person name="Haridas S."/>
            <person name="Kuo A."/>
            <person name="Mondo S."/>
            <person name="Pangilinan J."/>
            <person name="Riley R."/>
            <person name="LaButti K."/>
            <person name="Andreopoulos B."/>
            <person name="Lipzen A."/>
            <person name="Chen C."/>
            <person name="Yan M."/>
            <person name="Daum C."/>
            <person name="Ng V."/>
            <person name="Clum A."/>
            <person name="Steindorff A."/>
            <person name="Ohm R.A."/>
            <person name="Martin F."/>
            <person name="Silar P."/>
            <person name="Natvig D.O."/>
            <person name="Lalanne C."/>
            <person name="Gautier V."/>
            <person name="Ament-Velasquez S.L."/>
            <person name="Kruys A."/>
            <person name="Hutchinson M.I."/>
            <person name="Powell A.J."/>
            <person name="Barry K."/>
            <person name="Miller A.N."/>
            <person name="Grigoriev I.V."/>
            <person name="Debuchy R."/>
            <person name="Gladieux P."/>
            <person name="Hiltunen Thoren M."/>
            <person name="Johannesson H."/>
        </authorList>
    </citation>
    <scope>NUCLEOTIDE SEQUENCE</scope>
    <source>
        <strain evidence="3">CBS 731.68</strain>
    </source>
</reference>
<organism evidence="3 4">
    <name type="scientific">Parathielavia appendiculata</name>
    <dbReference type="NCBI Taxonomy" id="2587402"/>
    <lineage>
        <taxon>Eukaryota</taxon>
        <taxon>Fungi</taxon>
        <taxon>Dikarya</taxon>
        <taxon>Ascomycota</taxon>
        <taxon>Pezizomycotina</taxon>
        <taxon>Sordariomycetes</taxon>
        <taxon>Sordariomycetidae</taxon>
        <taxon>Sordariales</taxon>
        <taxon>Chaetomiaceae</taxon>
        <taxon>Parathielavia</taxon>
    </lineage>
</organism>
<keyword evidence="4" id="KW-1185">Reference proteome</keyword>
<dbReference type="RefSeq" id="XP_062642102.1">
    <property type="nucleotide sequence ID" value="XM_062794162.1"/>
</dbReference>
<feature type="domain" description="F-box" evidence="2">
    <location>
        <begin position="212"/>
        <end position="258"/>
    </location>
</feature>
<evidence type="ECO:0000313" key="4">
    <source>
        <dbReference type="Proteomes" id="UP001302602"/>
    </source>
</evidence>
<dbReference type="Pfam" id="PF24539">
    <property type="entry name" value="DUF7600"/>
    <property type="match status" value="1"/>
</dbReference>
<dbReference type="InterPro" id="IPR056021">
    <property type="entry name" value="DUF7600"/>
</dbReference>
<reference evidence="3" key="2">
    <citation type="submission" date="2023-05" db="EMBL/GenBank/DDBJ databases">
        <authorList>
            <consortium name="Lawrence Berkeley National Laboratory"/>
            <person name="Steindorff A."/>
            <person name="Hensen N."/>
            <person name="Bonometti L."/>
            <person name="Westerberg I."/>
            <person name="Brannstrom I.O."/>
            <person name="Guillou S."/>
            <person name="Cros-Aarteil S."/>
            <person name="Calhoun S."/>
            <person name="Haridas S."/>
            <person name="Kuo A."/>
            <person name="Mondo S."/>
            <person name="Pangilinan J."/>
            <person name="Riley R."/>
            <person name="Labutti K."/>
            <person name="Andreopoulos B."/>
            <person name="Lipzen A."/>
            <person name="Chen C."/>
            <person name="Yanf M."/>
            <person name="Daum C."/>
            <person name="Ng V."/>
            <person name="Clum A."/>
            <person name="Ohm R."/>
            <person name="Martin F."/>
            <person name="Silar P."/>
            <person name="Natvig D."/>
            <person name="Lalanne C."/>
            <person name="Gautier V."/>
            <person name="Ament-Velasquez S.L."/>
            <person name="Kruys A."/>
            <person name="Hutchinson M.I."/>
            <person name="Powell A.J."/>
            <person name="Barry K."/>
            <person name="Miller A.N."/>
            <person name="Grigoriev I.V."/>
            <person name="Debuchy R."/>
            <person name="Gladieux P."/>
            <person name="Thoren M.H."/>
            <person name="Johannesson H."/>
        </authorList>
    </citation>
    <scope>NUCLEOTIDE SEQUENCE</scope>
    <source>
        <strain evidence="3">CBS 731.68</strain>
    </source>
</reference>
<dbReference type="EMBL" id="MU853272">
    <property type="protein sequence ID" value="KAK4118329.1"/>
    <property type="molecule type" value="Genomic_DNA"/>
</dbReference>
<dbReference type="SUPFAM" id="SSF81383">
    <property type="entry name" value="F-box domain"/>
    <property type="match status" value="1"/>
</dbReference>
<name>A0AAN6YZE9_9PEZI</name>
<evidence type="ECO:0000313" key="3">
    <source>
        <dbReference type="EMBL" id="KAK4118329.1"/>
    </source>
</evidence>
<dbReference type="InterPro" id="IPR036047">
    <property type="entry name" value="F-box-like_dom_sf"/>
</dbReference>
<dbReference type="PROSITE" id="PS50181">
    <property type="entry name" value="FBOX"/>
    <property type="match status" value="1"/>
</dbReference>
<proteinExistence type="predicted"/>
<protein>
    <recommendedName>
        <fullName evidence="2">F-box domain-containing protein</fullName>
    </recommendedName>
</protein>
<gene>
    <name evidence="3" type="ORF">N657DRAFT_651413</name>
</gene>
<dbReference type="Proteomes" id="UP001302602">
    <property type="component" value="Unassembled WGS sequence"/>
</dbReference>
<feature type="region of interest" description="Disordered" evidence="1">
    <location>
        <begin position="329"/>
        <end position="349"/>
    </location>
</feature>
<comment type="caution">
    <text evidence="3">The sequence shown here is derived from an EMBL/GenBank/DDBJ whole genome shotgun (WGS) entry which is preliminary data.</text>
</comment>
<evidence type="ECO:0000259" key="2">
    <source>
        <dbReference type="PROSITE" id="PS50181"/>
    </source>
</evidence>